<evidence type="ECO:0000313" key="2">
    <source>
        <dbReference type="Proteomes" id="UP000216624"/>
    </source>
</evidence>
<dbReference type="eggNOG" id="ENOG502TJ7Z">
    <property type="taxonomic scope" value="Eukaryota"/>
</dbReference>
<name>A0A261AJF3_CAERE</name>
<reference evidence="1" key="1">
    <citation type="submission" date="2017-08" db="EMBL/GenBank/DDBJ databases">
        <authorList>
            <person name="de Groot N.N."/>
        </authorList>
    </citation>
    <scope>NUCLEOTIDE SEQUENCE [LARGE SCALE GENOMIC DNA]</scope>
    <source>
        <strain evidence="1">PX439</strain>
    </source>
</reference>
<gene>
    <name evidence="1" type="ORF">FL82_04427</name>
</gene>
<evidence type="ECO:0000313" key="1">
    <source>
        <dbReference type="EMBL" id="OZF98090.1"/>
    </source>
</evidence>
<dbReference type="Proteomes" id="UP000216624">
    <property type="component" value="Unassembled WGS sequence"/>
</dbReference>
<feature type="non-terminal residue" evidence="1">
    <location>
        <position position="1"/>
    </location>
</feature>
<dbReference type="HOGENOM" id="CLU_1983642_0_0_1"/>
<sequence>MDQPQLHKPREPLKVGPRGGKVYTPPGKGMDIRKWNKEDVDMWMTCFLRPDMYPNTYLATTKQQIDGETLYWMVKEPQKDIHQVLQIPFLSYRVMMRNAAAVINKHTEVTFQKNWAKFRARRNRST</sequence>
<dbReference type="SUPFAM" id="SSF47769">
    <property type="entry name" value="SAM/Pointed domain"/>
    <property type="match status" value="1"/>
</dbReference>
<organism evidence="1 2">
    <name type="scientific">Caenorhabditis remanei</name>
    <name type="common">Caenorhabditis vulgaris</name>
    <dbReference type="NCBI Taxonomy" id="31234"/>
    <lineage>
        <taxon>Eukaryota</taxon>
        <taxon>Metazoa</taxon>
        <taxon>Ecdysozoa</taxon>
        <taxon>Nematoda</taxon>
        <taxon>Chromadorea</taxon>
        <taxon>Rhabditida</taxon>
        <taxon>Rhabditina</taxon>
        <taxon>Rhabditomorpha</taxon>
        <taxon>Rhabditoidea</taxon>
        <taxon>Rhabditidae</taxon>
        <taxon>Peloderinae</taxon>
        <taxon>Caenorhabditis</taxon>
    </lineage>
</organism>
<dbReference type="EMBL" id="NMWX01000006">
    <property type="protein sequence ID" value="OZF98090.1"/>
    <property type="molecule type" value="Genomic_DNA"/>
</dbReference>
<accession>A0A261AJF3</accession>
<comment type="caution">
    <text evidence="1">The sequence shown here is derived from an EMBL/GenBank/DDBJ whole genome shotgun (WGS) entry which is preliminary data.</text>
</comment>
<dbReference type="OrthoDB" id="10459982at2759"/>
<proteinExistence type="predicted"/>
<dbReference type="InterPro" id="IPR013761">
    <property type="entry name" value="SAM/pointed_sf"/>
</dbReference>
<protein>
    <submittedName>
        <fullName evidence="1">Uncharacterized protein</fullName>
    </submittedName>
</protein>
<keyword evidence="2" id="KW-1185">Reference proteome</keyword>